<comment type="caution">
    <text evidence="11">The sequence shown here is derived from an EMBL/GenBank/DDBJ whole genome shotgun (WGS) entry which is preliminary data.</text>
</comment>
<feature type="transmembrane region" description="Helical" evidence="9">
    <location>
        <begin position="52"/>
        <end position="78"/>
    </location>
</feature>
<gene>
    <name evidence="11" type="ORF">GCM10017653_41820</name>
</gene>
<feature type="transmembrane region" description="Helical" evidence="9">
    <location>
        <begin position="188"/>
        <end position="210"/>
    </location>
</feature>
<evidence type="ECO:0000256" key="7">
    <source>
        <dbReference type="ARBA" id="ARBA00022989"/>
    </source>
</evidence>
<protein>
    <submittedName>
        <fullName evidence="11">Ectoine/hydroxyectoine ABC transporter permease subunit EhuC</fullName>
    </submittedName>
</protein>
<feature type="domain" description="ABC transmembrane type-1" evidence="10">
    <location>
        <begin position="19"/>
        <end position="207"/>
    </location>
</feature>
<dbReference type="InterPro" id="IPR035906">
    <property type="entry name" value="MetI-like_sf"/>
</dbReference>
<dbReference type="InterPro" id="IPR043429">
    <property type="entry name" value="ArtM/GltK/GlnP/TcyL/YhdX-like"/>
</dbReference>
<dbReference type="InterPro" id="IPR000515">
    <property type="entry name" value="MetI-like"/>
</dbReference>
<dbReference type="NCBIfam" id="TIGR01726">
    <property type="entry name" value="HEQRo_perm_3TM"/>
    <property type="match status" value="1"/>
</dbReference>
<keyword evidence="3 9" id="KW-0813">Transport</keyword>
<evidence type="ECO:0000313" key="12">
    <source>
        <dbReference type="Proteomes" id="UP001143330"/>
    </source>
</evidence>
<reference evidence="11" key="2">
    <citation type="submission" date="2023-01" db="EMBL/GenBank/DDBJ databases">
        <authorList>
            <person name="Sun Q."/>
            <person name="Evtushenko L."/>
        </authorList>
    </citation>
    <scope>NUCLEOTIDE SEQUENCE</scope>
    <source>
        <strain evidence="11">VKM B-2789</strain>
    </source>
</reference>
<dbReference type="PANTHER" id="PTHR30614">
    <property type="entry name" value="MEMBRANE COMPONENT OF AMINO ACID ABC TRANSPORTER"/>
    <property type="match status" value="1"/>
</dbReference>
<evidence type="ECO:0000256" key="8">
    <source>
        <dbReference type="ARBA" id="ARBA00023136"/>
    </source>
</evidence>
<reference evidence="11" key="1">
    <citation type="journal article" date="2014" name="Int. J. Syst. Evol. Microbiol.">
        <title>Complete genome sequence of Corynebacterium casei LMG S-19264T (=DSM 44701T), isolated from a smear-ripened cheese.</title>
        <authorList>
            <consortium name="US DOE Joint Genome Institute (JGI-PGF)"/>
            <person name="Walter F."/>
            <person name="Albersmeier A."/>
            <person name="Kalinowski J."/>
            <person name="Ruckert C."/>
        </authorList>
    </citation>
    <scope>NUCLEOTIDE SEQUENCE</scope>
    <source>
        <strain evidence="11">VKM B-2789</strain>
    </source>
</reference>
<dbReference type="GO" id="GO:0043190">
    <property type="term" value="C:ATP-binding cassette (ABC) transporter complex"/>
    <property type="evidence" value="ECO:0007669"/>
    <property type="project" value="InterPro"/>
</dbReference>
<dbReference type="AlphaFoldDB" id="A0A9W6NCX4"/>
<dbReference type="InterPro" id="IPR010065">
    <property type="entry name" value="AA_ABC_transptr_permease_3TM"/>
</dbReference>
<dbReference type="RefSeq" id="WP_213360289.1">
    <property type="nucleotide sequence ID" value="NZ_BSFM01000017.1"/>
</dbReference>
<evidence type="ECO:0000256" key="4">
    <source>
        <dbReference type="ARBA" id="ARBA00022475"/>
    </source>
</evidence>
<keyword evidence="7 9" id="KW-1133">Transmembrane helix</keyword>
<sequence length="224" mass="24023">METLLTTVIALAPRLVDGAMTTVAITLLTAPFAALFALIAGLARLSHVRTIAVAAVVYVELFRGTSLLVQLFFMFYVLPLIGIELSPWTTGVATLALNFGAYGSEIVRGALLAVPRGQIEAALALHMPPNRVLRRVLLPQALPAMLPPFGNQLIELVKATSLLSLITISDLTFVGNALAQTTGRVTTVYILLLAVYFGIAYTLTLAMRALERRYGVARTMAAAR</sequence>
<accession>A0A9W6NCX4</accession>
<comment type="subcellular location">
    <subcellularLocation>
        <location evidence="1">Cell inner membrane</location>
        <topology evidence="1">Multi-pass membrane protein</topology>
    </subcellularLocation>
    <subcellularLocation>
        <location evidence="9">Cell membrane</location>
        <topology evidence="9">Multi-pass membrane protein</topology>
    </subcellularLocation>
</comment>
<evidence type="ECO:0000256" key="5">
    <source>
        <dbReference type="ARBA" id="ARBA00022692"/>
    </source>
</evidence>
<evidence type="ECO:0000256" key="9">
    <source>
        <dbReference type="RuleBase" id="RU363032"/>
    </source>
</evidence>
<dbReference type="CDD" id="cd06261">
    <property type="entry name" value="TM_PBP2"/>
    <property type="match status" value="1"/>
</dbReference>
<dbReference type="InterPro" id="IPR014342">
    <property type="entry name" value="Ectoine_EhuC"/>
</dbReference>
<keyword evidence="12" id="KW-1185">Reference proteome</keyword>
<dbReference type="Gene3D" id="1.10.3720.10">
    <property type="entry name" value="MetI-like"/>
    <property type="match status" value="1"/>
</dbReference>
<keyword evidence="6" id="KW-0029">Amino-acid transport</keyword>
<evidence type="ECO:0000256" key="6">
    <source>
        <dbReference type="ARBA" id="ARBA00022970"/>
    </source>
</evidence>
<proteinExistence type="inferred from homology"/>
<evidence type="ECO:0000313" key="11">
    <source>
        <dbReference type="EMBL" id="GLK86112.1"/>
    </source>
</evidence>
<name>A0A9W6NCX4_9HYPH</name>
<dbReference type="SUPFAM" id="SSF161098">
    <property type="entry name" value="MetI-like"/>
    <property type="match status" value="1"/>
</dbReference>
<evidence type="ECO:0000259" key="10">
    <source>
        <dbReference type="PROSITE" id="PS50928"/>
    </source>
</evidence>
<dbReference type="GO" id="GO:0006865">
    <property type="term" value="P:amino acid transport"/>
    <property type="evidence" value="ECO:0007669"/>
    <property type="project" value="UniProtKB-KW"/>
</dbReference>
<evidence type="ECO:0000256" key="2">
    <source>
        <dbReference type="ARBA" id="ARBA00010072"/>
    </source>
</evidence>
<dbReference type="GO" id="GO:0022857">
    <property type="term" value="F:transmembrane transporter activity"/>
    <property type="evidence" value="ECO:0007669"/>
    <property type="project" value="InterPro"/>
</dbReference>
<dbReference type="Proteomes" id="UP001143330">
    <property type="component" value="Unassembled WGS sequence"/>
</dbReference>
<evidence type="ECO:0000256" key="1">
    <source>
        <dbReference type="ARBA" id="ARBA00004429"/>
    </source>
</evidence>
<keyword evidence="5 9" id="KW-0812">Transmembrane</keyword>
<dbReference type="NCBIfam" id="TIGR03004">
    <property type="entry name" value="ectoine_ehuC"/>
    <property type="match status" value="1"/>
</dbReference>
<dbReference type="PROSITE" id="PS50928">
    <property type="entry name" value="ABC_TM1"/>
    <property type="match status" value="1"/>
</dbReference>
<keyword evidence="8 9" id="KW-0472">Membrane</keyword>
<dbReference type="Pfam" id="PF00528">
    <property type="entry name" value="BPD_transp_1"/>
    <property type="match status" value="1"/>
</dbReference>
<feature type="transmembrane region" description="Helical" evidence="9">
    <location>
        <begin position="28"/>
        <end position="45"/>
    </location>
</feature>
<organism evidence="11 12">
    <name type="scientific">Ancylobacter defluvii</name>
    <dbReference type="NCBI Taxonomy" id="1282440"/>
    <lineage>
        <taxon>Bacteria</taxon>
        <taxon>Pseudomonadati</taxon>
        <taxon>Pseudomonadota</taxon>
        <taxon>Alphaproteobacteria</taxon>
        <taxon>Hyphomicrobiales</taxon>
        <taxon>Xanthobacteraceae</taxon>
        <taxon>Ancylobacter</taxon>
    </lineage>
</organism>
<evidence type="ECO:0000256" key="3">
    <source>
        <dbReference type="ARBA" id="ARBA00022448"/>
    </source>
</evidence>
<keyword evidence="4" id="KW-1003">Cell membrane</keyword>
<comment type="similarity">
    <text evidence="2">Belongs to the binding-protein-dependent transport system permease family. HisMQ subfamily.</text>
</comment>
<dbReference type="PANTHER" id="PTHR30614:SF0">
    <property type="entry name" value="L-CYSTINE TRANSPORT SYSTEM PERMEASE PROTEIN TCYL"/>
    <property type="match status" value="1"/>
</dbReference>
<dbReference type="EMBL" id="BSFM01000017">
    <property type="protein sequence ID" value="GLK86112.1"/>
    <property type="molecule type" value="Genomic_DNA"/>
</dbReference>